<sequence>MTTTFSVIQGGAGAAARGGWRAELRRPRDLDDATVAAWRDLVPRSVEPSAFAEPDFVLTMAQHLGDGAEIAMLLVWRPGRDGPVLAGVLPLHLAGALGRVARLWPVPLADGAAPVLDAAHAAAALRTALDHLDASPLRVAGLAVPDLETGGALAAALGEAAAQGGRRLSLRRQHAATVAAEPNLALPRGRTSLERVRDPHRIRDAVEHFLVLEARRPADCLLDAPDAMTAFRVVTRLFAARRQCCVDLVRRDGVVVAAAVHLGSEGHDRVWRQAGLALATAAPARRETVEATVAVGRGWRPAGPEAARRERA</sequence>
<proteinExistence type="predicted"/>
<gene>
    <name evidence="1" type="ORF">EOE48_17185</name>
</gene>
<dbReference type="AlphaFoldDB" id="A0A3S2W8P9"/>
<reference evidence="1 2" key="1">
    <citation type="submission" date="2019-01" db="EMBL/GenBank/DDBJ databases">
        <authorList>
            <person name="Chen W.-M."/>
        </authorList>
    </citation>
    <scope>NUCLEOTIDE SEQUENCE [LARGE SCALE GENOMIC DNA]</scope>
    <source>
        <strain evidence="1 2">TER-1</strain>
    </source>
</reference>
<protein>
    <recommendedName>
        <fullName evidence="3">BioF2-like acetyltransferase domain-containing protein</fullName>
    </recommendedName>
</protein>
<comment type="caution">
    <text evidence="1">The sequence shown here is derived from an EMBL/GenBank/DDBJ whole genome shotgun (WGS) entry which is preliminary data.</text>
</comment>
<name>A0A3S2W8P9_9HYPH</name>
<accession>A0A3S2W8P9</accession>
<organism evidence="1 2">
    <name type="scientific">Methylobacterium oryzihabitans</name>
    <dbReference type="NCBI Taxonomy" id="2499852"/>
    <lineage>
        <taxon>Bacteria</taxon>
        <taxon>Pseudomonadati</taxon>
        <taxon>Pseudomonadota</taxon>
        <taxon>Alphaproteobacteria</taxon>
        <taxon>Hyphomicrobiales</taxon>
        <taxon>Methylobacteriaceae</taxon>
        <taxon>Methylobacterium</taxon>
    </lineage>
</organism>
<evidence type="ECO:0000313" key="1">
    <source>
        <dbReference type="EMBL" id="RVU16418.1"/>
    </source>
</evidence>
<dbReference type="OrthoDB" id="7986156at2"/>
<evidence type="ECO:0000313" key="2">
    <source>
        <dbReference type="Proteomes" id="UP000286997"/>
    </source>
</evidence>
<dbReference type="EMBL" id="SACP01000016">
    <property type="protein sequence ID" value="RVU16418.1"/>
    <property type="molecule type" value="Genomic_DNA"/>
</dbReference>
<evidence type="ECO:0008006" key="3">
    <source>
        <dbReference type="Google" id="ProtNLM"/>
    </source>
</evidence>
<dbReference type="RefSeq" id="WP_127731326.1">
    <property type="nucleotide sequence ID" value="NZ_SACP01000016.1"/>
</dbReference>
<keyword evidence="2" id="KW-1185">Reference proteome</keyword>
<dbReference type="Proteomes" id="UP000286997">
    <property type="component" value="Unassembled WGS sequence"/>
</dbReference>